<dbReference type="EMBL" id="BMGI01000005">
    <property type="protein sequence ID" value="GGD44160.1"/>
    <property type="molecule type" value="Genomic_DNA"/>
</dbReference>
<evidence type="ECO:0000256" key="1">
    <source>
        <dbReference type="SAM" id="Phobius"/>
    </source>
</evidence>
<accession>A0ABQ1QVH4</accession>
<dbReference type="InterPro" id="IPR042150">
    <property type="entry name" value="MmRce1-like"/>
</dbReference>
<feature type="transmembrane region" description="Helical" evidence="1">
    <location>
        <begin position="240"/>
        <end position="259"/>
    </location>
</feature>
<organism evidence="3 4">
    <name type="scientific">Sinisalibacter lacisalsi</name>
    <dbReference type="NCBI Taxonomy" id="1526570"/>
    <lineage>
        <taxon>Bacteria</taxon>
        <taxon>Pseudomonadati</taxon>
        <taxon>Pseudomonadota</taxon>
        <taxon>Alphaproteobacteria</taxon>
        <taxon>Rhodobacterales</taxon>
        <taxon>Roseobacteraceae</taxon>
        <taxon>Sinisalibacter</taxon>
    </lineage>
</organism>
<evidence type="ECO:0000313" key="3">
    <source>
        <dbReference type="EMBL" id="GGD44160.1"/>
    </source>
</evidence>
<proteinExistence type="predicted"/>
<feature type="transmembrane region" description="Helical" evidence="1">
    <location>
        <begin position="189"/>
        <end position="207"/>
    </location>
</feature>
<name>A0ABQ1QVH4_9RHOB</name>
<dbReference type="PANTHER" id="PTHR35797">
    <property type="entry name" value="PROTEASE-RELATED"/>
    <property type="match status" value="1"/>
</dbReference>
<dbReference type="Proteomes" id="UP000617355">
    <property type="component" value="Unassembled WGS sequence"/>
</dbReference>
<gene>
    <name evidence="3" type="ORF">GCM10011358_29900</name>
</gene>
<feature type="transmembrane region" description="Helical" evidence="1">
    <location>
        <begin position="113"/>
        <end position="133"/>
    </location>
</feature>
<dbReference type="Pfam" id="PF02517">
    <property type="entry name" value="Rce1-like"/>
    <property type="match status" value="1"/>
</dbReference>
<keyword evidence="1" id="KW-1133">Transmembrane helix</keyword>
<evidence type="ECO:0000313" key="4">
    <source>
        <dbReference type="Proteomes" id="UP000617355"/>
    </source>
</evidence>
<dbReference type="PANTHER" id="PTHR35797:SF1">
    <property type="entry name" value="PROTEASE"/>
    <property type="match status" value="1"/>
</dbReference>
<protein>
    <recommendedName>
        <fullName evidence="2">CAAX prenyl protease 2/Lysostaphin resistance protein A-like domain-containing protein</fullName>
    </recommendedName>
</protein>
<reference evidence="4" key="1">
    <citation type="journal article" date="2019" name="Int. J. Syst. Evol. Microbiol.">
        <title>The Global Catalogue of Microorganisms (GCM) 10K type strain sequencing project: providing services to taxonomists for standard genome sequencing and annotation.</title>
        <authorList>
            <consortium name="The Broad Institute Genomics Platform"/>
            <consortium name="The Broad Institute Genome Sequencing Center for Infectious Disease"/>
            <person name="Wu L."/>
            <person name="Ma J."/>
        </authorList>
    </citation>
    <scope>NUCLEOTIDE SEQUENCE [LARGE SCALE GENOMIC DNA]</scope>
    <source>
        <strain evidence="4">CGMCC 1.12922</strain>
    </source>
</reference>
<evidence type="ECO:0000259" key="2">
    <source>
        <dbReference type="Pfam" id="PF02517"/>
    </source>
</evidence>
<sequence>MRLAHVLLFLAVTFGWSWGFWSLPVLAHYGVDLPAGLADLAAGGTPAPWGPLVGALAVALLRGGPRGVLDLLRLGLRFRIGWRWWLVVVLLFPALIGGALLAGWLAGAQIVPSAAMANPAMLPVAFAIILFTGGPLQEEFGWRGTLLDPMQDRFGALGASLVVGAVWALWHLPLFHFPNEAAPYYGRPFWGLFVTCLMVSVLFTWIWNHTDRSILAMLVFHTMFNLSHWVFPVLEADTPALVLFAVQAAAVVAVVLRFGPARLRRRGVQP</sequence>
<feature type="domain" description="CAAX prenyl protease 2/Lysostaphin resistance protein A-like" evidence="2">
    <location>
        <begin position="123"/>
        <end position="226"/>
    </location>
</feature>
<keyword evidence="4" id="KW-1185">Reference proteome</keyword>
<keyword evidence="1" id="KW-0472">Membrane</keyword>
<feature type="transmembrane region" description="Helical" evidence="1">
    <location>
        <begin position="84"/>
        <end position="107"/>
    </location>
</feature>
<feature type="transmembrane region" description="Helical" evidence="1">
    <location>
        <begin position="214"/>
        <end position="234"/>
    </location>
</feature>
<comment type="caution">
    <text evidence="3">The sequence shown here is derived from an EMBL/GenBank/DDBJ whole genome shotgun (WGS) entry which is preliminary data.</text>
</comment>
<feature type="transmembrane region" description="Helical" evidence="1">
    <location>
        <begin position="154"/>
        <end position="177"/>
    </location>
</feature>
<feature type="transmembrane region" description="Helical" evidence="1">
    <location>
        <begin position="46"/>
        <end position="63"/>
    </location>
</feature>
<dbReference type="RefSeq" id="WP_188529250.1">
    <property type="nucleotide sequence ID" value="NZ_BMGI01000005.1"/>
</dbReference>
<keyword evidence="1" id="KW-0812">Transmembrane</keyword>
<dbReference type="InterPro" id="IPR003675">
    <property type="entry name" value="Rce1/LyrA-like_dom"/>
</dbReference>